<dbReference type="InterPro" id="IPR049052">
    <property type="entry name" value="nSTAND1"/>
</dbReference>
<dbReference type="SUPFAM" id="SSF50978">
    <property type="entry name" value="WD40 repeat-like"/>
    <property type="match status" value="2"/>
</dbReference>
<keyword evidence="1 3" id="KW-0853">WD repeat</keyword>
<dbReference type="PROSITE" id="PS50294">
    <property type="entry name" value="WD_REPEATS_REGION"/>
    <property type="match status" value="9"/>
</dbReference>
<dbReference type="SMART" id="SM00320">
    <property type="entry name" value="WD40"/>
    <property type="match status" value="14"/>
</dbReference>
<evidence type="ECO:0000256" key="4">
    <source>
        <dbReference type="SAM" id="MobiDB-lite"/>
    </source>
</evidence>
<accession>A0AAE5IWH4</accession>
<feature type="repeat" description="WD" evidence="3">
    <location>
        <begin position="1239"/>
        <end position="1280"/>
    </location>
</feature>
<feature type="repeat" description="WD" evidence="3">
    <location>
        <begin position="1193"/>
        <end position="1225"/>
    </location>
</feature>
<feature type="repeat" description="WD" evidence="3">
    <location>
        <begin position="1018"/>
        <end position="1048"/>
    </location>
</feature>
<dbReference type="InterPro" id="IPR027417">
    <property type="entry name" value="P-loop_NTPase"/>
</dbReference>
<evidence type="ECO:0000313" key="6">
    <source>
        <dbReference type="EMBL" id="ORM30960.1"/>
    </source>
</evidence>
<dbReference type="PRINTS" id="PR00320">
    <property type="entry name" value="GPROTEINBRPT"/>
</dbReference>
<feature type="domain" description="Novel STAND NTPase 1" evidence="5">
    <location>
        <begin position="143"/>
        <end position="545"/>
    </location>
</feature>
<feature type="repeat" description="WD" evidence="3">
    <location>
        <begin position="1111"/>
        <end position="1142"/>
    </location>
</feature>
<sequence length="1355" mass="143024">MTADSEAPQDAERSGAEARLMFADQLRLLFATAGGPPLKKVAAEAATLGRSVGGEKPASVQRISDWRSGKRMPATFESVRPVLAVLIRMARALHEGPPPTDGLFSMRQWEAWWRKASSVPTTKAAAAAAGEPAPATLPAGVRPYRGLAPYREKDERLFFGRTQSVDGLVAAVEAAQGKGIVIVTGASGVGKSSLVQAGLIPQLKALDQDGDRSAYAAVVFAPGAHPLTSLRSAVPELTEDVPSADQLHDALGRAAERLGAHHLLIVVDQIEELFSQCSDADERAAFLTVLDLAATAPVGGGATDTTSVVATMRSDFYPQALTHPVLARALEQRSKTVSPLLREDVVEVITKPARMIGLKLEPGLVDLILNDLGVLTAASPNPSESSDTVLPLVSHLLDTMWERRRGGQLTIANYRATGGVRGSIAAAAERAWEQLDERGRVLARAMFVHLVYVTSTGTDVKIRRTIPQLLALEGDDTGAGRRVVDHFVNARVLVADGDAVELIHDAVIYTWPRLRTWIQEDRSYSALRQQIETDAVHWEDSDRNSSLLYHRGRLDLLTEHAQTRADHGTPTGESAVEAVAASLTPAAADFLEASVGQVRRQTWRKRTVMTALALSTVVAVAMGAMALAAKSRAEDERSAAQFQQVVALADALRESDPTTSAQLSLAAWRMRPGSDDAFSRLVATETTPISRSLTGHTGPVYGVAFSADGRTLATASDDRSVRLWDLADGSVPVQIGQELTGPDQYMASVSFSPDGHLLAAGGGDGTMWIWDIGDRSAPRALMSGQRNAPGAVHNVRFSPDGRLLAVPHDDGTVTLFDTTKPDSGEFPAFTLRAHSGAVRTVSFRGGTVMATSSDDRTVRVWDVADPARPVQVGRDLTGFDDVAHSVSFSPDGTTLAASSDDGMIRVFDATNLADIRQVGAPVQAHTGGIWTVAFAADGSTLASASWDGTAKLWSVDPGTRAVHELRPALSGNGGGVPALALSPDGTTIVTGGQDSIVRMWTLPAGTVPVSDASMTLPSINSDGSRVVTAGYDSQVRLWKVSAAGEMDRAGTIELPRPLGGGNVVELSPDGKVLATTQTSGGHVQLWDVADPEHPAALGAPITTATRFTWEMAFSPDGRTLAIGDDDFSVALWDVQDPRNPVRLGERLTGPGNLVRSVAFGPDGDVLVASSADGDIYAWDVSTPEKPASLPVRAGGHDGGVNAVSFGPDGDTLVTASDDHTLVLWDRDDDGGFTPRPVPLRGHTGTVYSVAFGGDGTHVVSGSDDGSVRLWNVDGAGEAEEVGGPLTTIGTGRWQVAFLPRTDTVIAGGGDGVLRTWRLDEDPITARICSSTSELTQDRPAHFEMPESGRGACGTG</sequence>
<dbReference type="EMBL" id="LWIC01000001">
    <property type="protein sequence ID" value="ORM30960.1"/>
    <property type="molecule type" value="Genomic_DNA"/>
</dbReference>
<feature type="compositionally biased region" description="Basic and acidic residues" evidence="4">
    <location>
        <begin position="1336"/>
        <end position="1346"/>
    </location>
</feature>
<dbReference type="PROSITE" id="PS50082">
    <property type="entry name" value="WD_REPEATS_2"/>
    <property type="match status" value="11"/>
</dbReference>
<evidence type="ECO:0000256" key="1">
    <source>
        <dbReference type="ARBA" id="ARBA00022574"/>
    </source>
</evidence>
<gene>
    <name evidence="6" type="ORF">A5N68_01670</name>
</gene>
<dbReference type="InterPro" id="IPR001680">
    <property type="entry name" value="WD40_rpt"/>
</dbReference>
<dbReference type="InterPro" id="IPR036322">
    <property type="entry name" value="WD40_repeat_dom_sf"/>
</dbReference>
<dbReference type="PANTHER" id="PTHR22847">
    <property type="entry name" value="WD40 REPEAT PROTEIN"/>
    <property type="match status" value="1"/>
</dbReference>
<evidence type="ECO:0000256" key="2">
    <source>
        <dbReference type="ARBA" id="ARBA00022737"/>
    </source>
</evidence>
<dbReference type="SUPFAM" id="SSF52540">
    <property type="entry name" value="P-loop containing nucleoside triphosphate hydrolases"/>
    <property type="match status" value="1"/>
</dbReference>
<dbReference type="Proteomes" id="UP000193518">
    <property type="component" value="Unassembled WGS sequence"/>
</dbReference>
<evidence type="ECO:0000256" key="3">
    <source>
        <dbReference type="PROSITE-ProRule" id="PRU00221"/>
    </source>
</evidence>
<organism evidence="6 7">
    <name type="scientific">Rhodococcus hoagii</name>
    <name type="common">Corynebacterium equii</name>
    <dbReference type="NCBI Taxonomy" id="43767"/>
    <lineage>
        <taxon>Bacteria</taxon>
        <taxon>Bacillati</taxon>
        <taxon>Actinomycetota</taxon>
        <taxon>Actinomycetes</taxon>
        <taxon>Mycobacteriales</taxon>
        <taxon>Nocardiaceae</taxon>
        <taxon>Prescottella</taxon>
    </lineage>
</organism>
<dbReference type="InterPro" id="IPR015943">
    <property type="entry name" value="WD40/YVTN_repeat-like_dom_sf"/>
</dbReference>
<feature type="repeat" description="WD" evidence="3">
    <location>
        <begin position="693"/>
        <end position="734"/>
    </location>
</feature>
<evidence type="ECO:0000313" key="7">
    <source>
        <dbReference type="Proteomes" id="UP000193518"/>
    </source>
</evidence>
<dbReference type="PANTHER" id="PTHR22847:SF637">
    <property type="entry name" value="WD REPEAT DOMAIN 5B"/>
    <property type="match status" value="1"/>
</dbReference>
<dbReference type="Gene3D" id="2.130.10.10">
    <property type="entry name" value="YVTN repeat-like/Quinoprotein amine dehydrogenase"/>
    <property type="match status" value="5"/>
</dbReference>
<dbReference type="PROSITE" id="PS00678">
    <property type="entry name" value="WD_REPEATS_1"/>
    <property type="match status" value="6"/>
</dbReference>
<proteinExistence type="predicted"/>
<feature type="repeat" description="WD" evidence="3">
    <location>
        <begin position="969"/>
        <end position="1010"/>
    </location>
</feature>
<feature type="repeat" description="WD" evidence="3">
    <location>
        <begin position="739"/>
        <end position="780"/>
    </location>
</feature>
<dbReference type="InterPro" id="IPR020472">
    <property type="entry name" value="WD40_PAC1"/>
</dbReference>
<feature type="repeat" description="WD" evidence="3">
    <location>
        <begin position="876"/>
        <end position="917"/>
    </location>
</feature>
<feature type="repeat" description="WD" evidence="3">
    <location>
        <begin position="922"/>
        <end position="963"/>
    </location>
</feature>
<comment type="caution">
    <text evidence="6">The sequence shown here is derived from an EMBL/GenBank/DDBJ whole genome shotgun (WGS) entry which is preliminary data.</text>
</comment>
<evidence type="ECO:0000259" key="5">
    <source>
        <dbReference type="Pfam" id="PF20703"/>
    </source>
</evidence>
<feature type="region of interest" description="Disordered" evidence="4">
    <location>
        <begin position="1336"/>
        <end position="1355"/>
    </location>
</feature>
<feature type="repeat" description="WD" evidence="3">
    <location>
        <begin position="1147"/>
        <end position="1188"/>
    </location>
</feature>
<dbReference type="Pfam" id="PF20703">
    <property type="entry name" value="nSTAND1"/>
    <property type="match status" value="1"/>
</dbReference>
<dbReference type="InterPro" id="IPR019775">
    <property type="entry name" value="WD40_repeat_CS"/>
</dbReference>
<name>A0AAE5IWH4_RHOHA</name>
<protein>
    <recommendedName>
        <fullName evidence="5">Novel STAND NTPase 1 domain-containing protein</fullName>
    </recommendedName>
</protein>
<keyword evidence="2" id="KW-0677">Repeat</keyword>
<dbReference type="CDD" id="cd00200">
    <property type="entry name" value="WD40"/>
    <property type="match status" value="2"/>
</dbReference>
<feature type="repeat" description="WD" evidence="3">
    <location>
        <begin position="831"/>
        <end position="863"/>
    </location>
</feature>
<reference evidence="6 7" key="1">
    <citation type="journal article" date="2016" name="Genome Biol. Evol.">
        <title>Pangenome and Phylogenomic Analysis of the Pathogenic Actinobacterium Rhodococcus equi.</title>
        <authorList>
            <person name="Anastasi E."/>
            <person name="MacArthur I."/>
            <person name="Scortti M."/>
            <person name="Alvarez S."/>
            <person name="Giguere S."/>
            <person name="Vazquez-Boland J.A."/>
        </authorList>
    </citation>
    <scope>NUCLEOTIDE SEQUENCE [LARGE SCALE GENOMIC DNA]</scope>
    <source>
        <strain evidence="6 7">PAM1271</strain>
    </source>
</reference>
<dbReference type="Pfam" id="PF00400">
    <property type="entry name" value="WD40"/>
    <property type="match status" value="12"/>
</dbReference>
<dbReference type="RefSeq" id="WP_237171241.1">
    <property type="nucleotide sequence ID" value="NZ_AP025268.1"/>
</dbReference>